<comment type="caution">
    <text evidence="6">The sequence shown here is derived from an EMBL/GenBank/DDBJ whole genome shotgun (WGS) entry which is preliminary data.</text>
</comment>
<dbReference type="InterPro" id="IPR028082">
    <property type="entry name" value="Peripla_BP_I"/>
</dbReference>
<feature type="signal peptide" evidence="4">
    <location>
        <begin position="1"/>
        <end position="18"/>
    </location>
</feature>
<dbReference type="InterPro" id="IPR025997">
    <property type="entry name" value="SBP_2_dom"/>
</dbReference>
<evidence type="ECO:0000256" key="4">
    <source>
        <dbReference type="SAM" id="SignalP"/>
    </source>
</evidence>
<evidence type="ECO:0000313" key="7">
    <source>
        <dbReference type="Proteomes" id="UP000294743"/>
    </source>
</evidence>
<protein>
    <submittedName>
        <fullName evidence="6">Monosaccharide ABC transporter substrate-binding protein (CUT2 family)</fullName>
    </submittedName>
</protein>
<dbReference type="CDD" id="cd06309">
    <property type="entry name" value="PBP1_galactofuranose_YtfQ-like"/>
    <property type="match status" value="1"/>
</dbReference>
<dbReference type="OrthoDB" id="9814427at2"/>
<dbReference type="Proteomes" id="UP000294743">
    <property type="component" value="Unassembled WGS sequence"/>
</dbReference>
<reference evidence="6 7" key="1">
    <citation type="submission" date="2019-03" db="EMBL/GenBank/DDBJ databases">
        <title>Genomic Encyclopedia of Type Strains, Phase IV (KMG-IV): sequencing the most valuable type-strain genomes for metagenomic binning, comparative biology and taxonomic classification.</title>
        <authorList>
            <person name="Goeker M."/>
        </authorList>
    </citation>
    <scope>NUCLEOTIDE SEQUENCE [LARGE SCALE GENOMIC DNA]</scope>
    <source>
        <strain evidence="6 7">DSM 28867</strain>
    </source>
</reference>
<dbReference type="PANTHER" id="PTHR46847:SF3">
    <property type="entry name" value="GALACTOFURANOSE-BINDING PROTEIN YTFQ"/>
    <property type="match status" value="1"/>
</dbReference>
<dbReference type="EMBL" id="SODD01000012">
    <property type="protein sequence ID" value="TDW20538.1"/>
    <property type="molecule type" value="Genomic_DNA"/>
</dbReference>
<proteinExistence type="inferred from homology"/>
<sequence>MKKLQVILIGLCLLFANVSCTPQESEPEKDIIIGFSQSGIESSWRKRHTESILSALKSDGYQVMYRNGMMQQSQQIQDIRAFIAYKVDMIVFTPISHTGWDAVLKEAKQANIPVILVDRDITIDDTSLFTSHIGPNFKAEGNRAGIYASSCFTSEEKSEVNILEVSGNADSYGSILRHSGFDETIRNRSNITLTIKETLYGNYTRTMGEELMRNYIKEKNIKEIDIIYSHNDEMTLGILDALDAVDIKPGKDIKIITIDGQNDVIKELKKGRVNCVVECNPDAGPYLISAIERYFKYQEDGSNKEIPREIYMTETVFSDKGDLDAIPPRNY</sequence>
<evidence type="ECO:0000256" key="1">
    <source>
        <dbReference type="ARBA" id="ARBA00004196"/>
    </source>
</evidence>
<comment type="subcellular location">
    <subcellularLocation>
        <location evidence="1">Cell envelope</location>
    </subcellularLocation>
</comment>
<dbReference type="Gene3D" id="3.40.50.2300">
    <property type="match status" value="2"/>
</dbReference>
<evidence type="ECO:0000313" key="6">
    <source>
        <dbReference type="EMBL" id="TDW20538.1"/>
    </source>
</evidence>
<gene>
    <name evidence="6" type="ORF">EDD63_1124</name>
</gene>
<comment type="similarity">
    <text evidence="2">Belongs to the bacterial solute-binding protein 2 family.</text>
</comment>
<evidence type="ECO:0000256" key="3">
    <source>
        <dbReference type="ARBA" id="ARBA00022729"/>
    </source>
</evidence>
<dbReference type="PANTHER" id="PTHR46847">
    <property type="entry name" value="D-ALLOSE-BINDING PERIPLASMIC PROTEIN-RELATED"/>
    <property type="match status" value="1"/>
</dbReference>
<feature type="domain" description="Periplasmic binding protein" evidence="5">
    <location>
        <begin position="33"/>
        <end position="277"/>
    </location>
</feature>
<keyword evidence="7" id="KW-1185">Reference proteome</keyword>
<dbReference type="SUPFAM" id="SSF53822">
    <property type="entry name" value="Periplasmic binding protein-like I"/>
    <property type="match status" value="1"/>
</dbReference>
<feature type="chain" id="PRO_5038414447" evidence="4">
    <location>
        <begin position="19"/>
        <end position="331"/>
    </location>
</feature>
<name>A0A4R7ZUT7_9FIRM</name>
<evidence type="ECO:0000259" key="5">
    <source>
        <dbReference type="Pfam" id="PF13407"/>
    </source>
</evidence>
<keyword evidence="3 4" id="KW-0732">Signal</keyword>
<dbReference type="AlphaFoldDB" id="A0A4R7ZUT7"/>
<dbReference type="GO" id="GO:0030313">
    <property type="term" value="C:cell envelope"/>
    <property type="evidence" value="ECO:0007669"/>
    <property type="project" value="UniProtKB-SubCell"/>
</dbReference>
<organism evidence="6 7">
    <name type="scientific">Breznakia blatticola</name>
    <dbReference type="NCBI Taxonomy" id="1754012"/>
    <lineage>
        <taxon>Bacteria</taxon>
        <taxon>Bacillati</taxon>
        <taxon>Bacillota</taxon>
        <taxon>Erysipelotrichia</taxon>
        <taxon>Erysipelotrichales</taxon>
        <taxon>Erysipelotrichaceae</taxon>
        <taxon>Breznakia</taxon>
    </lineage>
</organism>
<evidence type="ECO:0000256" key="2">
    <source>
        <dbReference type="ARBA" id="ARBA00007639"/>
    </source>
</evidence>
<accession>A0A4R7ZUT7</accession>
<dbReference type="GO" id="GO:0030246">
    <property type="term" value="F:carbohydrate binding"/>
    <property type="evidence" value="ECO:0007669"/>
    <property type="project" value="UniProtKB-ARBA"/>
</dbReference>
<dbReference type="Pfam" id="PF13407">
    <property type="entry name" value="Peripla_BP_4"/>
    <property type="match status" value="1"/>
</dbReference>